<keyword evidence="2" id="KW-1133">Transmembrane helix</keyword>
<gene>
    <name evidence="4" type="ORF">NEMVEDRAFT_v1g246998</name>
</gene>
<evidence type="ECO:0008006" key="6">
    <source>
        <dbReference type="Google" id="ProtNLM"/>
    </source>
</evidence>
<dbReference type="HOGENOM" id="CLU_792994_0_0_1"/>
<keyword evidence="3" id="KW-0732">Signal</keyword>
<evidence type="ECO:0000313" key="5">
    <source>
        <dbReference type="Proteomes" id="UP000001593"/>
    </source>
</evidence>
<dbReference type="KEGG" id="nve:5504804"/>
<dbReference type="PROSITE" id="PS51257">
    <property type="entry name" value="PROKAR_LIPOPROTEIN"/>
    <property type="match status" value="1"/>
</dbReference>
<feature type="chain" id="PRO_5002715446" description="SEA domain-containing protein" evidence="3">
    <location>
        <begin position="22"/>
        <end position="350"/>
    </location>
</feature>
<organism evidence="4 5">
    <name type="scientific">Nematostella vectensis</name>
    <name type="common">Starlet sea anemone</name>
    <dbReference type="NCBI Taxonomy" id="45351"/>
    <lineage>
        <taxon>Eukaryota</taxon>
        <taxon>Metazoa</taxon>
        <taxon>Cnidaria</taxon>
        <taxon>Anthozoa</taxon>
        <taxon>Hexacorallia</taxon>
        <taxon>Actiniaria</taxon>
        <taxon>Edwardsiidae</taxon>
        <taxon>Nematostella</taxon>
    </lineage>
</organism>
<keyword evidence="2" id="KW-0812">Transmembrane</keyword>
<proteinExistence type="predicted"/>
<feature type="compositionally biased region" description="Basic residues" evidence="1">
    <location>
        <begin position="57"/>
        <end position="88"/>
    </location>
</feature>
<dbReference type="OMA" id="EMCENYH"/>
<protein>
    <recommendedName>
        <fullName evidence="6">SEA domain-containing protein</fullName>
    </recommendedName>
</protein>
<evidence type="ECO:0000256" key="3">
    <source>
        <dbReference type="SAM" id="SignalP"/>
    </source>
</evidence>
<evidence type="ECO:0000313" key="4">
    <source>
        <dbReference type="EMBL" id="EDO33589.1"/>
    </source>
</evidence>
<feature type="region of interest" description="Disordered" evidence="1">
    <location>
        <begin position="53"/>
        <end position="88"/>
    </location>
</feature>
<dbReference type="AlphaFoldDB" id="A7SRT5"/>
<evidence type="ECO:0000256" key="2">
    <source>
        <dbReference type="SAM" id="Phobius"/>
    </source>
</evidence>
<reference evidence="4 5" key="1">
    <citation type="journal article" date="2007" name="Science">
        <title>Sea anemone genome reveals ancestral eumetazoan gene repertoire and genomic organization.</title>
        <authorList>
            <person name="Putnam N.H."/>
            <person name="Srivastava M."/>
            <person name="Hellsten U."/>
            <person name="Dirks B."/>
            <person name="Chapman J."/>
            <person name="Salamov A."/>
            <person name="Terry A."/>
            <person name="Shapiro H."/>
            <person name="Lindquist E."/>
            <person name="Kapitonov V.V."/>
            <person name="Jurka J."/>
            <person name="Genikhovich G."/>
            <person name="Grigoriev I.V."/>
            <person name="Lucas S.M."/>
            <person name="Steele R.E."/>
            <person name="Finnerty J.R."/>
            <person name="Technau U."/>
            <person name="Martindale M.Q."/>
            <person name="Rokhsar D.S."/>
        </authorList>
    </citation>
    <scope>NUCLEOTIDE SEQUENCE [LARGE SCALE GENOMIC DNA]</scope>
    <source>
        <strain evidence="5">CH2 X CH6</strain>
    </source>
</reference>
<feature type="transmembrane region" description="Helical" evidence="2">
    <location>
        <begin position="290"/>
        <end position="312"/>
    </location>
</feature>
<keyword evidence="5" id="KW-1185">Reference proteome</keyword>
<name>A7SRT5_NEMVE</name>
<sequence>MKAYSVLFVITVFGCVFLASCTEEKSDEKSTPAPVKWGVRFSDKEPCMCADPTGTPHHARPSHHPHQPKTHHKHNKDHHHGRRHHKRRMHTPMYCKCLPKMTEKKFAVKMTFNMTFVDEMKDVKSIQAQKLIGQVETMIRKILKPKKIGNWKLFKGSVIVSYELTYDMASTENPEPAIRAAIKKGELKELKVVEEHVYVQDAYPGVKIGQWQTNEDDHEEMCENYHHKHGKAGEEKMMKEECIVLQERSCYEVNNSCEGILLKREVSCFHGCSKSWWDYGCWRYTHGHRVIYLVCGVIAAIMMLTLIISLVVRKRSLRYVEKRTSSDSDLKHLTDADYCAGPLPTKTPLA</sequence>
<feature type="signal peptide" evidence="3">
    <location>
        <begin position="1"/>
        <end position="21"/>
    </location>
</feature>
<evidence type="ECO:0000256" key="1">
    <source>
        <dbReference type="SAM" id="MobiDB-lite"/>
    </source>
</evidence>
<keyword evidence="2" id="KW-0472">Membrane</keyword>
<dbReference type="Proteomes" id="UP000001593">
    <property type="component" value="Unassembled WGS sequence"/>
</dbReference>
<accession>A7SRT5</accession>
<dbReference type="InParanoid" id="A7SRT5"/>
<dbReference type="EMBL" id="DS469767">
    <property type="protein sequence ID" value="EDO33589.1"/>
    <property type="molecule type" value="Genomic_DNA"/>
</dbReference>